<dbReference type="NCBIfam" id="TIGR00393">
    <property type="entry name" value="kpsF"/>
    <property type="match status" value="1"/>
</dbReference>
<keyword evidence="5" id="KW-0862">Zinc</keyword>
<dbReference type="GO" id="GO:0019146">
    <property type="term" value="F:arabinose-5-phosphate isomerase activity"/>
    <property type="evidence" value="ECO:0007669"/>
    <property type="project" value="UniProtKB-ARBA"/>
</dbReference>
<dbReference type="OrthoDB" id="9762536at2"/>
<feature type="site" description="Catalytically relevant" evidence="6">
    <location>
        <position position="54"/>
    </location>
</feature>
<keyword evidence="3 7" id="KW-0129">CBS domain</keyword>
<evidence type="ECO:0000313" key="11">
    <source>
        <dbReference type="Proteomes" id="UP000246077"/>
    </source>
</evidence>
<evidence type="ECO:0000256" key="7">
    <source>
        <dbReference type="PROSITE-ProRule" id="PRU00703"/>
    </source>
</evidence>
<name>A0A317EAE8_9PROT</name>
<dbReference type="EMBL" id="QGLF01000002">
    <property type="protein sequence ID" value="PWR22155.1"/>
    <property type="molecule type" value="Genomic_DNA"/>
</dbReference>
<dbReference type="Pfam" id="PF00571">
    <property type="entry name" value="CBS"/>
    <property type="match status" value="2"/>
</dbReference>
<feature type="domain" description="CBS" evidence="8">
    <location>
        <begin position="270"/>
        <end position="322"/>
    </location>
</feature>
<reference evidence="11" key="1">
    <citation type="submission" date="2018-05" db="EMBL/GenBank/DDBJ databases">
        <title>Zavarzinia sp. HR-AS.</title>
        <authorList>
            <person name="Lee Y."/>
            <person name="Jeon C.O."/>
        </authorList>
    </citation>
    <scope>NUCLEOTIDE SEQUENCE [LARGE SCALE GENOMIC DNA]</scope>
    <source>
        <strain evidence="11">DSM 1231</strain>
    </source>
</reference>
<comment type="caution">
    <text evidence="10">The sequence shown here is derived from an EMBL/GenBank/DDBJ whole genome shotgun (WGS) entry which is preliminary data.</text>
</comment>
<evidence type="ECO:0000313" key="10">
    <source>
        <dbReference type="EMBL" id="PWR22155.1"/>
    </source>
</evidence>
<dbReference type="SMART" id="SM00116">
    <property type="entry name" value="CBS"/>
    <property type="match status" value="2"/>
</dbReference>
<dbReference type="PIRSF" id="PIRSF004692">
    <property type="entry name" value="KdsD_KpsF"/>
    <property type="match status" value="1"/>
</dbReference>
<organism evidence="10 11">
    <name type="scientific">Zavarzinia compransoris</name>
    <dbReference type="NCBI Taxonomy" id="1264899"/>
    <lineage>
        <taxon>Bacteria</taxon>
        <taxon>Pseudomonadati</taxon>
        <taxon>Pseudomonadota</taxon>
        <taxon>Alphaproteobacteria</taxon>
        <taxon>Rhodospirillales</taxon>
        <taxon>Zavarziniaceae</taxon>
        <taxon>Zavarzinia</taxon>
    </lineage>
</organism>
<dbReference type="GO" id="GO:0097367">
    <property type="term" value="F:carbohydrate derivative binding"/>
    <property type="evidence" value="ECO:0007669"/>
    <property type="project" value="InterPro"/>
</dbReference>
<dbReference type="CDD" id="cd04604">
    <property type="entry name" value="CBS_pair_SIS_assoc"/>
    <property type="match status" value="1"/>
</dbReference>
<keyword evidence="10" id="KW-0413">Isomerase</keyword>
<feature type="domain" description="CBS" evidence="8">
    <location>
        <begin position="205"/>
        <end position="269"/>
    </location>
</feature>
<dbReference type="GO" id="GO:1901135">
    <property type="term" value="P:carbohydrate derivative metabolic process"/>
    <property type="evidence" value="ECO:0007669"/>
    <property type="project" value="InterPro"/>
</dbReference>
<dbReference type="GO" id="GO:0046872">
    <property type="term" value="F:metal ion binding"/>
    <property type="evidence" value="ECO:0007669"/>
    <property type="project" value="UniProtKB-KW"/>
</dbReference>
<feature type="domain" description="SIS" evidence="9">
    <location>
        <begin position="36"/>
        <end position="180"/>
    </location>
</feature>
<evidence type="ECO:0000256" key="3">
    <source>
        <dbReference type="ARBA" id="ARBA00023122"/>
    </source>
</evidence>
<keyword evidence="11" id="KW-1185">Reference proteome</keyword>
<dbReference type="InterPro" id="IPR004800">
    <property type="entry name" value="KdsD/KpsF-type"/>
</dbReference>
<evidence type="ECO:0000256" key="2">
    <source>
        <dbReference type="ARBA" id="ARBA00022737"/>
    </source>
</evidence>
<keyword evidence="2" id="KW-0677">Repeat</keyword>
<sequence length="322" mass="33414">MNPVDSDLTEARRVLSTEVAGLNLLAESLDGRFSAAVGRIAEAAGRVIVSGMGKSGLVGKKISATLASTGTPAIFVHPAEASHGDLGMITPNDVVICLSNSGETHELADIIAYTRRHQITLIAITAGAKSTLAQASDILLALPAGAAEACPLGLAPTTSTTMQLALGDALAVALMARRGFTAEQFKSFHPGGKLGSRLIRVGDLMHTGDEVPLAPADARMEQVILTITSKRFGCAGIVDSAGHLVGAITDGDLRRKMGPDLLNMPARDVMTQGPRTTRANALAAEALFLMNKHAITALFVADDARKPVGILHIHDLLRAGVA</sequence>
<dbReference type="Pfam" id="PF01380">
    <property type="entry name" value="SIS"/>
    <property type="match status" value="1"/>
</dbReference>
<feature type="binding site" evidence="5">
    <location>
        <position position="77"/>
    </location>
    <ligand>
        <name>Zn(2+)</name>
        <dbReference type="ChEBI" id="CHEBI:29105"/>
    </ligand>
</feature>
<dbReference type="RefSeq" id="WP_109920800.1">
    <property type="nucleotide sequence ID" value="NZ_QGLF01000002.1"/>
</dbReference>
<dbReference type="InterPro" id="IPR000644">
    <property type="entry name" value="CBS_dom"/>
</dbReference>
<dbReference type="InterPro" id="IPR046342">
    <property type="entry name" value="CBS_dom_sf"/>
</dbReference>
<keyword evidence="5" id="KW-0479">Metal-binding</keyword>
<dbReference type="AlphaFoldDB" id="A0A317EAE8"/>
<evidence type="ECO:0000256" key="6">
    <source>
        <dbReference type="PIRSR" id="PIRSR004692-3"/>
    </source>
</evidence>
<dbReference type="SUPFAM" id="SSF54631">
    <property type="entry name" value="CBS-domain pair"/>
    <property type="match status" value="1"/>
</dbReference>
<comment type="similarity">
    <text evidence="1 4">Belongs to the SIS family. GutQ/KpsF subfamily.</text>
</comment>
<dbReference type="Gene3D" id="3.10.580.10">
    <property type="entry name" value="CBS-domain"/>
    <property type="match status" value="1"/>
</dbReference>
<dbReference type="InterPro" id="IPR001347">
    <property type="entry name" value="SIS_dom"/>
</dbReference>
<evidence type="ECO:0000259" key="9">
    <source>
        <dbReference type="PROSITE" id="PS51464"/>
    </source>
</evidence>
<feature type="site" description="Catalytically relevant" evidence="6">
    <location>
        <position position="189"/>
    </location>
</feature>
<dbReference type="GO" id="GO:0005975">
    <property type="term" value="P:carbohydrate metabolic process"/>
    <property type="evidence" value="ECO:0007669"/>
    <property type="project" value="InterPro"/>
</dbReference>
<proteinExistence type="inferred from homology"/>
<dbReference type="InterPro" id="IPR046348">
    <property type="entry name" value="SIS_dom_sf"/>
</dbReference>
<dbReference type="CDD" id="cd05014">
    <property type="entry name" value="SIS_Kpsf"/>
    <property type="match status" value="1"/>
</dbReference>
<dbReference type="FunFam" id="3.40.50.10490:FF:000011">
    <property type="entry name" value="Arabinose 5-phosphate isomerase"/>
    <property type="match status" value="1"/>
</dbReference>
<dbReference type="PROSITE" id="PS51371">
    <property type="entry name" value="CBS"/>
    <property type="match status" value="2"/>
</dbReference>
<dbReference type="PROSITE" id="PS51464">
    <property type="entry name" value="SIS"/>
    <property type="match status" value="1"/>
</dbReference>
<dbReference type="InterPro" id="IPR035474">
    <property type="entry name" value="SIS_Kpsf"/>
</dbReference>
<evidence type="ECO:0000259" key="8">
    <source>
        <dbReference type="PROSITE" id="PS51371"/>
    </source>
</evidence>
<accession>A0A317EAE8</accession>
<feature type="site" description="Catalytically relevant" evidence="6">
    <location>
        <position position="148"/>
    </location>
</feature>
<dbReference type="PANTHER" id="PTHR42745:SF1">
    <property type="entry name" value="ARABINOSE 5-PHOSPHATE ISOMERASE KDSD"/>
    <property type="match status" value="1"/>
</dbReference>
<dbReference type="Gene3D" id="3.40.50.10490">
    <property type="entry name" value="Glucose-6-phosphate isomerase like protein, domain 1"/>
    <property type="match status" value="1"/>
</dbReference>
<dbReference type="PANTHER" id="PTHR42745">
    <property type="match status" value="1"/>
</dbReference>
<feature type="site" description="Catalytically relevant" evidence="6">
    <location>
        <position position="106"/>
    </location>
</feature>
<evidence type="ECO:0000256" key="5">
    <source>
        <dbReference type="PIRSR" id="PIRSR004692-2"/>
    </source>
</evidence>
<protein>
    <submittedName>
        <fullName evidence="10">KpsF/GutQ family sugar-phosphate isomerase</fullName>
    </submittedName>
</protein>
<dbReference type="SUPFAM" id="SSF53697">
    <property type="entry name" value="SIS domain"/>
    <property type="match status" value="1"/>
</dbReference>
<evidence type="ECO:0000256" key="4">
    <source>
        <dbReference type="PIRNR" id="PIRNR004692"/>
    </source>
</evidence>
<dbReference type="Proteomes" id="UP000246077">
    <property type="component" value="Unassembled WGS sequence"/>
</dbReference>
<evidence type="ECO:0000256" key="1">
    <source>
        <dbReference type="ARBA" id="ARBA00008165"/>
    </source>
</evidence>
<dbReference type="InterPro" id="IPR050986">
    <property type="entry name" value="GutQ/KpsF_isomerases"/>
</dbReference>
<gene>
    <name evidence="10" type="ORF">DKG75_09295</name>
</gene>